<dbReference type="AlphaFoldDB" id="A0AAE3J970"/>
<sequence length="836" mass="95748">MKKILAIIVLLCALGVSASAADMTFTPEGEGKWIYCNNPEAIRNQDLMNSDDNPPSYIMNNENLEPDLYDFLICHINYTDSNGGYGAGYEIEVDVELTAVEDSEITINKAFFEAVEDESFIFSDGTWSKETNKFGCINGLASMLGVNLSQLNGAWLYEAKPYEPVTVELKKGETIWLSDYMDDYTSIGYHKPSQILGELSLNYGKMNFNVAAFKTGDELKDRSSFDPNAKFGKYSYTRTEKGIADSLPKVNVDLEYTIDNTYKDGEYIKNKVFNQYQPDGYVTDAWCTNLNPQDDIWSKDISVQSDLLTLTYKDDSKLDYYGSNVKEKEKNNLWIWDPYHSDTAEYPGASTWYNREDYVPNYELSVKRSNQGYGCSMGNYCVTEAYNLKVKNVTNKDKYFEYVAETSSNIAVYVEDENGKHSGLLKDESSPAKKDTMASVLIPANSEKEFSINMVLPINYVGGIRNSFRVCNESHIDKYYEDYVDEPRAEQGPITTGVLASEVRDELPQEVKDIINGNYDSYELLKTNTGYMLRWIEWDGCPYYYTSEWGKVKTIYYLDKNYKIKDKYEFDKLIQLAVYYDGYYYVEDADGNRFKSADGQKWENYNHRMPLANITFNKSKPSKWAEKEVKRAYSLDVAPYRYKDTLVYTDNMTREKFCIILANMLKAKDKLPTEQNVKFSDTTRKEVSLLGTAGIISGYEDGTFKPNNSITREEASMLLYKTAQYMGYNDFYEDYKLSDYKYADDEEIGEWAKEAVYQMNKAEIMTGMGDDMFSPKSNYTNEQSISTIMRLYDLQNKPKSTPTPTLAPIPEPTEVPTTEETDIPETDGGETTVQEN</sequence>
<feature type="compositionally biased region" description="Acidic residues" evidence="2">
    <location>
        <begin position="817"/>
        <end position="828"/>
    </location>
</feature>
<comment type="caution">
    <text evidence="5">The sequence shown here is derived from an EMBL/GenBank/DDBJ whole genome shotgun (WGS) entry which is preliminary data.</text>
</comment>
<proteinExistence type="predicted"/>
<evidence type="ECO:0000256" key="3">
    <source>
        <dbReference type="SAM" id="SignalP"/>
    </source>
</evidence>
<feature type="domain" description="SLH" evidence="4">
    <location>
        <begin position="670"/>
        <end position="733"/>
    </location>
</feature>
<organism evidence="5 6">
    <name type="scientific">Hominilimicola fabiformis</name>
    <dbReference type="NCBI Taxonomy" id="2885356"/>
    <lineage>
        <taxon>Bacteria</taxon>
        <taxon>Bacillati</taxon>
        <taxon>Bacillota</taxon>
        <taxon>Clostridia</taxon>
        <taxon>Eubacteriales</taxon>
        <taxon>Oscillospiraceae</taxon>
        <taxon>Hominilimicola</taxon>
    </lineage>
</organism>
<gene>
    <name evidence="5" type="ORF">LKE05_04665</name>
</gene>
<protein>
    <submittedName>
        <fullName evidence="5">S-layer homology domain-containing protein</fullName>
    </submittedName>
</protein>
<dbReference type="Pfam" id="PF00395">
    <property type="entry name" value="SLH"/>
    <property type="match status" value="2"/>
</dbReference>
<accession>A0AAE3J970</accession>
<evidence type="ECO:0000256" key="2">
    <source>
        <dbReference type="SAM" id="MobiDB-lite"/>
    </source>
</evidence>
<feature type="signal peptide" evidence="3">
    <location>
        <begin position="1"/>
        <end position="20"/>
    </location>
</feature>
<evidence type="ECO:0000313" key="5">
    <source>
        <dbReference type="EMBL" id="MCC2210081.1"/>
    </source>
</evidence>
<keyword evidence="1" id="KW-0677">Repeat</keyword>
<name>A0AAE3J970_9FIRM</name>
<feature type="chain" id="PRO_5042296062" evidence="3">
    <location>
        <begin position="21"/>
        <end position="836"/>
    </location>
</feature>
<feature type="domain" description="SLH" evidence="4">
    <location>
        <begin position="739"/>
        <end position="802"/>
    </location>
</feature>
<dbReference type="InterPro" id="IPR001119">
    <property type="entry name" value="SLH_dom"/>
</dbReference>
<dbReference type="Proteomes" id="UP001198242">
    <property type="component" value="Unassembled WGS sequence"/>
</dbReference>
<feature type="region of interest" description="Disordered" evidence="2">
    <location>
        <begin position="795"/>
        <end position="836"/>
    </location>
</feature>
<keyword evidence="3" id="KW-0732">Signal</keyword>
<dbReference type="EMBL" id="JAJEQM010000005">
    <property type="protein sequence ID" value="MCC2210081.1"/>
    <property type="molecule type" value="Genomic_DNA"/>
</dbReference>
<evidence type="ECO:0000256" key="1">
    <source>
        <dbReference type="ARBA" id="ARBA00022737"/>
    </source>
</evidence>
<evidence type="ECO:0000313" key="6">
    <source>
        <dbReference type="Proteomes" id="UP001198242"/>
    </source>
</evidence>
<dbReference type="PROSITE" id="PS51272">
    <property type="entry name" value="SLH"/>
    <property type="match status" value="2"/>
</dbReference>
<evidence type="ECO:0000259" key="4">
    <source>
        <dbReference type="PROSITE" id="PS51272"/>
    </source>
</evidence>
<dbReference type="RefSeq" id="WP_308456105.1">
    <property type="nucleotide sequence ID" value="NZ_JAJEQM010000005.1"/>
</dbReference>
<reference evidence="5 6" key="1">
    <citation type="submission" date="2021-10" db="EMBL/GenBank/DDBJ databases">
        <title>Anaerobic single-cell dispensing facilitates the cultivation of human gut bacteria.</title>
        <authorList>
            <person name="Afrizal A."/>
        </authorList>
    </citation>
    <scope>NUCLEOTIDE SEQUENCE [LARGE SCALE GENOMIC DNA]</scope>
    <source>
        <strain evidence="5 6">CLA-AA-H232</strain>
    </source>
</reference>
<keyword evidence="6" id="KW-1185">Reference proteome</keyword>